<keyword evidence="3" id="KW-1185">Reference proteome</keyword>
<reference evidence="3" key="1">
    <citation type="submission" date="2015-11" db="EMBL/GenBank/DDBJ databases">
        <authorList>
            <person name="Varghese N."/>
        </authorList>
    </citation>
    <scope>NUCLEOTIDE SEQUENCE [LARGE SCALE GENOMIC DNA]</scope>
</reference>
<evidence type="ECO:0000313" key="2">
    <source>
        <dbReference type="EMBL" id="CUU04224.1"/>
    </source>
</evidence>
<feature type="signal peptide" evidence="1">
    <location>
        <begin position="1"/>
        <end position="22"/>
    </location>
</feature>
<name>A0A0S4MZ64_9BACT</name>
<sequence length="618" mass="73516">MSRYWLKKFLLFAFLSFQILNAQNFLQFGVRRELFNFYWDGFLTYRFERNVGKIFLYERFSEMVIKTDRKFIRDDNEFRFIFFRRFSSWFNSAVVLNSISFADDKLGGLNRASSSELMTGGKFDFFKNFSITTVAGYKIDYQMGQKDDGWGYKLSVDTSNFEISNYNLITSLTYSEDFIKPRKNITTDLNLTLWRKFTSDVESKVEFFIKRLKRDFYFFADPTLRATYGVNYNIEGRDEKLFSGQINLVYPISSHFMINLNFSANSRNIFKAVRYKTMSLYDVSIDEFILKSLAGISYELSKLKFKFSFDYAERNETHSPKKHELMTEGGFLRSKQNEERKNNHALRRGLSGEISYDFSNRIRIGGIFSVSLFRYDTPSFLNDDDRDELLHLFRIFAIVKLSKEITVELPFDLNNQHLVYIFATRSANNNWSRVIRFSPSVMFEVGRIRNKANFSVLANYTIYDFEEKVYSVRSYVFRQFYFSDSVRFPIFDKLSFEGMLQVINSESGRMRWREFKERPTIFIDTKELRFKLVHAARENLRFSCGYHIFDERRFKFVDLEKVPDSRITAYGPTCEIEFEGGKFILRFDGWVENLKFGDRINFVPNLNLNLTLKLWQSR</sequence>
<evidence type="ECO:0000256" key="1">
    <source>
        <dbReference type="SAM" id="SignalP"/>
    </source>
</evidence>
<accession>A0A0S4MZ64</accession>
<organism evidence="2 3">
    <name type="scientific">Candidatus Thermokryptus mobilis</name>
    <dbReference type="NCBI Taxonomy" id="1643428"/>
    <lineage>
        <taxon>Bacteria</taxon>
        <taxon>Pseudomonadati</taxon>
        <taxon>Candidatus Kryptoniota</taxon>
        <taxon>Candidatus Thermokryptus</taxon>
    </lineage>
</organism>
<protein>
    <submittedName>
        <fullName evidence="2">Uncharacterized protein</fullName>
    </submittedName>
</protein>
<dbReference type="STRING" id="1643428.GCA_001442855_00908"/>
<keyword evidence="1" id="KW-0732">Signal</keyword>
<proteinExistence type="predicted"/>
<gene>
    <name evidence="2" type="ORF">JGI1_00931</name>
</gene>
<dbReference type="Proteomes" id="UP000320623">
    <property type="component" value="Unassembled WGS sequence"/>
</dbReference>
<feature type="chain" id="PRO_5006624670" evidence="1">
    <location>
        <begin position="23"/>
        <end position="618"/>
    </location>
</feature>
<dbReference type="EMBL" id="FAOO01000005">
    <property type="protein sequence ID" value="CUU04224.1"/>
    <property type="molecule type" value="Genomic_DNA"/>
</dbReference>
<evidence type="ECO:0000313" key="3">
    <source>
        <dbReference type="Proteomes" id="UP000320623"/>
    </source>
</evidence>
<dbReference type="AlphaFoldDB" id="A0A0S4MZ64"/>